<dbReference type="Pfam" id="PF00005">
    <property type="entry name" value="ABC_tran"/>
    <property type="match status" value="1"/>
</dbReference>
<dbReference type="PROSITE" id="PS00211">
    <property type="entry name" value="ABC_TRANSPORTER_1"/>
    <property type="match status" value="1"/>
</dbReference>
<evidence type="ECO:0000256" key="2">
    <source>
        <dbReference type="ARBA" id="ARBA00022448"/>
    </source>
</evidence>
<dbReference type="InterPro" id="IPR027417">
    <property type="entry name" value="P-loop_NTPase"/>
</dbReference>
<keyword evidence="7 8" id="KW-0472">Membrane</keyword>
<evidence type="ECO:0000259" key="9">
    <source>
        <dbReference type="PROSITE" id="PS50893"/>
    </source>
</evidence>
<feature type="domain" description="ABC transporter" evidence="9">
    <location>
        <begin position="3"/>
        <end position="245"/>
    </location>
</feature>
<comment type="subcellular location">
    <subcellularLocation>
        <location evidence="1 8">Cell membrane</location>
        <topology evidence="1 8">Peripheral membrane protein</topology>
    </subcellularLocation>
</comment>
<dbReference type="EMBL" id="DXBR01000096">
    <property type="protein sequence ID" value="HIZ40320.1"/>
    <property type="molecule type" value="Genomic_DNA"/>
</dbReference>
<dbReference type="SUPFAM" id="SSF52540">
    <property type="entry name" value="P-loop containing nucleoside triphosphate hydrolases"/>
    <property type="match status" value="1"/>
</dbReference>
<protein>
    <recommendedName>
        <fullName evidence="8">Energy-coupling factor transporter ATP-binding protein EcfA2</fullName>
        <ecNumber evidence="8">7.-.-.-</ecNumber>
    </recommendedName>
</protein>
<dbReference type="InterPro" id="IPR030946">
    <property type="entry name" value="EcfA2"/>
</dbReference>
<evidence type="ECO:0000313" key="11">
    <source>
        <dbReference type="Proteomes" id="UP000824049"/>
    </source>
</evidence>
<comment type="similarity">
    <text evidence="8">Belongs to the ABC transporter superfamily. Energy-coupling factor EcfA family.</text>
</comment>
<comment type="subunit">
    <text evidence="8">Forms a stable energy-coupling factor (ECF) transporter complex composed of 2 membrane-embedded substrate-binding proteins (S component), 2 ATP-binding proteins (A component) and 2 transmembrane proteins (T component).</text>
</comment>
<sequence length="308" mass="34619">MGIVLKNISYQYKDQWQEEKQYAIRDISFSLEKGEYAALIGHSGSGKSTLLQHLNGLLRPMSGEYYFDGENVFDGKFSLQKLRQKVALCFQYPEYQLFEETVLKDIAFGPKNMGFDQQTCEEKARKAMELAGISPELETASPFALSGGQKRRVALAGILAMEPEYLILDEPVAGLDGKGKENLFSLLKYLNEKENITILLVSHDMDDVAENARRVLVMDRGQLVMDDTAEKVFSREKELKDMGLAIPQSLQFYNRLTAGGYFRNSSGADIRDGAAAGETMQTKTRGKIPLTVEELAARILEEHQCFEK</sequence>
<dbReference type="InterPro" id="IPR017871">
    <property type="entry name" value="ABC_transporter-like_CS"/>
</dbReference>
<evidence type="ECO:0000256" key="1">
    <source>
        <dbReference type="ARBA" id="ARBA00004202"/>
    </source>
</evidence>
<evidence type="ECO:0000313" key="10">
    <source>
        <dbReference type="EMBL" id="HIZ40320.1"/>
    </source>
</evidence>
<proteinExistence type="inferred from homology"/>
<keyword evidence="3 8" id="KW-1003">Cell membrane</keyword>
<evidence type="ECO:0000256" key="4">
    <source>
        <dbReference type="ARBA" id="ARBA00022741"/>
    </source>
</evidence>
<dbReference type="SMART" id="SM00382">
    <property type="entry name" value="AAA"/>
    <property type="match status" value="1"/>
</dbReference>
<dbReference type="Gene3D" id="3.40.50.300">
    <property type="entry name" value="P-loop containing nucleotide triphosphate hydrolases"/>
    <property type="match status" value="1"/>
</dbReference>
<evidence type="ECO:0000256" key="3">
    <source>
        <dbReference type="ARBA" id="ARBA00022475"/>
    </source>
</evidence>
<dbReference type="InterPro" id="IPR050095">
    <property type="entry name" value="ECF_ABC_transporter_ATP-bd"/>
</dbReference>
<dbReference type="PROSITE" id="PS50893">
    <property type="entry name" value="ABC_TRANSPORTER_2"/>
    <property type="match status" value="1"/>
</dbReference>
<organism evidence="10 11">
    <name type="scientific">Candidatus Anaerobutyricum stercoris</name>
    <dbReference type="NCBI Taxonomy" id="2838457"/>
    <lineage>
        <taxon>Bacteria</taxon>
        <taxon>Bacillati</taxon>
        <taxon>Bacillota</taxon>
        <taxon>Clostridia</taxon>
        <taxon>Lachnospirales</taxon>
        <taxon>Lachnospiraceae</taxon>
        <taxon>Anaerobutyricum</taxon>
    </lineage>
</organism>
<evidence type="ECO:0000256" key="6">
    <source>
        <dbReference type="ARBA" id="ARBA00022967"/>
    </source>
</evidence>
<dbReference type="InterPro" id="IPR003439">
    <property type="entry name" value="ABC_transporter-like_ATP-bd"/>
</dbReference>
<dbReference type="CDD" id="cd03225">
    <property type="entry name" value="ABC_cobalt_CbiO_domain1"/>
    <property type="match status" value="1"/>
</dbReference>
<name>A0A9D2EMX4_9FIRM</name>
<comment type="function">
    <text evidence="8">ATP-binding (A) component of a common energy-coupling factor (ECF) ABC-transporter complex.</text>
</comment>
<keyword evidence="6" id="KW-1278">Translocase</keyword>
<dbReference type="GO" id="GO:0005524">
    <property type="term" value="F:ATP binding"/>
    <property type="evidence" value="ECO:0007669"/>
    <property type="project" value="UniProtKB-UniRule"/>
</dbReference>
<comment type="caution">
    <text evidence="10">The sequence shown here is derived from an EMBL/GenBank/DDBJ whole genome shotgun (WGS) entry which is preliminary data.</text>
</comment>
<dbReference type="GO" id="GO:0043190">
    <property type="term" value="C:ATP-binding cassette (ABC) transporter complex"/>
    <property type="evidence" value="ECO:0007669"/>
    <property type="project" value="TreeGrafter"/>
</dbReference>
<reference evidence="10" key="1">
    <citation type="journal article" date="2021" name="PeerJ">
        <title>Extensive microbial diversity within the chicken gut microbiome revealed by metagenomics and culture.</title>
        <authorList>
            <person name="Gilroy R."/>
            <person name="Ravi A."/>
            <person name="Getino M."/>
            <person name="Pursley I."/>
            <person name="Horton D.L."/>
            <person name="Alikhan N.F."/>
            <person name="Baker D."/>
            <person name="Gharbi K."/>
            <person name="Hall N."/>
            <person name="Watson M."/>
            <person name="Adriaenssens E.M."/>
            <person name="Foster-Nyarko E."/>
            <person name="Jarju S."/>
            <person name="Secka A."/>
            <person name="Antonio M."/>
            <person name="Oren A."/>
            <person name="Chaudhuri R.R."/>
            <person name="La Ragione R."/>
            <person name="Hildebrand F."/>
            <person name="Pallen M.J."/>
        </authorList>
    </citation>
    <scope>NUCLEOTIDE SEQUENCE</scope>
    <source>
        <strain evidence="10">CHK179-28034</strain>
    </source>
</reference>
<evidence type="ECO:0000256" key="5">
    <source>
        <dbReference type="ARBA" id="ARBA00022840"/>
    </source>
</evidence>
<dbReference type="PANTHER" id="PTHR43553:SF27">
    <property type="entry name" value="ENERGY-COUPLING FACTOR TRANSPORTER ATP-BINDING PROTEIN ECFA2"/>
    <property type="match status" value="1"/>
</dbReference>
<dbReference type="GO" id="GO:0042626">
    <property type="term" value="F:ATPase-coupled transmembrane transporter activity"/>
    <property type="evidence" value="ECO:0007669"/>
    <property type="project" value="TreeGrafter"/>
</dbReference>
<dbReference type="FunFam" id="3.40.50.300:FF:000224">
    <property type="entry name" value="Energy-coupling factor transporter ATP-binding protein EcfA"/>
    <property type="match status" value="1"/>
</dbReference>
<dbReference type="PANTHER" id="PTHR43553">
    <property type="entry name" value="HEAVY METAL TRANSPORTER"/>
    <property type="match status" value="1"/>
</dbReference>
<evidence type="ECO:0000256" key="8">
    <source>
        <dbReference type="RuleBase" id="RU365104"/>
    </source>
</evidence>
<dbReference type="InterPro" id="IPR003593">
    <property type="entry name" value="AAA+_ATPase"/>
</dbReference>
<keyword evidence="4 8" id="KW-0547">Nucleotide-binding</keyword>
<dbReference type="AlphaFoldDB" id="A0A9D2EMX4"/>
<reference evidence="10" key="2">
    <citation type="submission" date="2021-04" db="EMBL/GenBank/DDBJ databases">
        <authorList>
            <person name="Gilroy R."/>
        </authorList>
    </citation>
    <scope>NUCLEOTIDE SEQUENCE</scope>
    <source>
        <strain evidence="10">CHK179-28034</strain>
    </source>
</reference>
<dbReference type="InterPro" id="IPR015856">
    <property type="entry name" value="ABC_transpr_CbiO/EcfA_su"/>
</dbReference>
<dbReference type="NCBIfam" id="TIGR04521">
    <property type="entry name" value="ECF_ATPase_2"/>
    <property type="match status" value="1"/>
</dbReference>
<evidence type="ECO:0000256" key="7">
    <source>
        <dbReference type="ARBA" id="ARBA00023136"/>
    </source>
</evidence>
<dbReference type="EC" id="7.-.-.-" evidence="8"/>
<accession>A0A9D2EMX4</accession>
<keyword evidence="2 8" id="KW-0813">Transport</keyword>
<dbReference type="GO" id="GO:0016887">
    <property type="term" value="F:ATP hydrolysis activity"/>
    <property type="evidence" value="ECO:0007669"/>
    <property type="project" value="InterPro"/>
</dbReference>
<keyword evidence="5 8" id="KW-0067">ATP-binding</keyword>
<gene>
    <name evidence="10" type="ORF">H9968_10465</name>
</gene>
<dbReference type="Proteomes" id="UP000824049">
    <property type="component" value="Unassembled WGS sequence"/>
</dbReference>